<accession>A0AAU9TCI1</accession>
<dbReference type="Pfam" id="PF25298">
    <property type="entry name" value="Baculo_FP_2nd"/>
    <property type="match status" value="1"/>
</dbReference>
<evidence type="ECO:0000259" key="1">
    <source>
        <dbReference type="Pfam" id="PF25298"/>
    </source>
</evidence>
<evidence type="ECO:0000313" key="2">
    <source>
        <dbReference type="EMBL" id="CAH2084308.1"/>
    </source>
</evidence>
<evidence type="ECO:0000313" key="3">
    <source>
        <dbReference type="Proteomes" id="UP001153954"/>
    </source>
</evidence>
<dbReference type="InterPro" id="IPR057251">
    <property type="entry name" value="FP_C"/>
</dbReference>
<name>A0AAU9TCI1_EUPED</name>
<feature type="domain" description="FP protein C-terminal" evidence="1">
    <location>
        <begin position="66"/>
        <end position="114"/>
    </location>
</feature>
<protein>
    <recommendedName>
        <fullName evidence="1">FP protein C-terminal domain-containing protein</fullName>
    </recommendedName>
</protein>
<keyword evidence="3" id="KW-1185">Reference proteome</keyword>
<dbReference type="SUPFAM" id="SSF51430">
    <property type="entry name" value="NAD(P)-linked oxidoreductase"/>
    <property type="match status" value="1"/>
</dbReference>
<dbReference type="Proteomes" id="UP001153954">
    <property type="component" value="Unassembled WGS sequence"/>
</dbReference>
<dbReference type="Gene3D" id="3.20.20.100">
    <property type="entry name" value="NADP-dependent oxidoreductase domain"/>
    <property type="match status" value="1"/>
</dbReference>
<sequence>MYPKKQSETKSDLVDMILRLSSTIGCDLKREERKRNSSIVVETSSTMYLGFLTSEDMPIFIGEQLTTKDAHLYYLARDLAKSAQYKFCWTVYGKVYVRKTETSQVVCIKSEAQVELGVVPLPKSVTKSHIEQNIDIFDFQLTDEEKNVLKSFNKGYRFYPQYHWQDHPYYPYPVTKSNQTVYLY</sequence>
<gene>
    <name evidence="2" type="ORF">EEDITHA_LOCUS887</name>
</gene>
<comment type="caution">
    <text evidence="2">The sequence shown here is derived from an EMBL/GenBank/DDBJ whole genome shotgun (WGS) entry which is preliminary data.</text>
</comment>
<proteinExistence type="predicted"/>
<reference evidence="2" key="1">
    <citation type="submission" date="2022-03" db="EMBL/GenBank/DDBJ databases">
        <authorList>
            <person name="Tunstrom K."/>
        </authorList>
    </citation>
    <scope>NUCLEOTIDE SEQUENCE</scope>
</reference>
<dbReference type="EMBL" id="CAKOGL010000002">
    <property type="protein sequence ID" value="CAH2084308.1"/>
    <property type="molecule type" value="Genomic_DNA"/>
</dbReference>
<dbReference type="AlphaFoldDB" id="A0AAU9TCI1"/>
<organism evidence="2 3">
    <name type="scientific">Euphydryas editha</name>
    <name type="common">Edith's checkerspot</name>
    <dbReference type="NCBI Taxonomy" id="104508"/>
    <lineage>
        <taxon>Eukaryota</taxon>
        <taxon>Metazoa</taxon>
        <taxon>Ecdysozoa</taxon>
        <taxon>Arthropoda</taxon>
        <taxon>Hexapoda</taxon>
        <taxon>Insecta</taxon>
        <taxon>Pterygota</taxon>
        <taxon>Neoptera</taxon>
        <taxon>Endopterygota</taxon>
        <taxon>Lepidoptera</taxon>
        <taxon>Glossata</taxon>
        <taxon>Ditrysia</taxon>
        <taxon>Papilionoidea</taxon>
        <taxon>Nymphalidae</taxon>
        <taxon>Nymphalinae</taxon>
        <taxon>Euphydryas</taxon>
    </lineage>
</organism>
<dbReference type="InterPro" id="IPR036812">
    <property type="entry name" value="NAD(P)_OxRdtase_dom_sf"/>
</dbReference>